<name>A0ACC2ZNS0_9EURO</name>
<keyword evidence="2" id="KW-1185">Reference proteome</keyword>
<dbReference type="EMBL" id="JAPDRQ010000439">
    <property type="protein sequence ID" value="KAJ9649214.1"/>
    <property type="molecule type" value="Genomic_DNA"/>
</dbReference>
<evidence type="ECO:0000313" key="2">
    <source>
        <dbReference type="Proteomes" id="UP001172386"/>
    </source>
</evidence>
<proteinExistence type="predicted"/>
<dbReference type="Proteomes" id="UP001172386">
    <property type="component" value="Unassembled WGS sequence"/>
</dbReference>
<sequence>MTRGAKDFMDAFTQRLAEAHHEATQKFVSGKNVHHLRHGAGWRLWSASERSDDDSFKVHSTEIQTSLDDIADHNVESLVSAMRRAAEDMEAQLAGSVYGLLSETCESSGNVVSASSQASLAETFYETIDKIEFGADRFGNVQLPALHTGKEVAIKMIHALESASDDFRKKFEELKERKIQAALQREIERKARFVSYGGEVFNALLSAKIPFYDVDRSTLLRSPCTDVVRLALKELLFDGPKLDVLTLYFAGHGKVANGSFFICLRDTRIGALSVTSLSLGDLFRYINEAKPAQTNIVIDACESGGLIEDLNVLLKGTLYGEAGTPGITLFAASASNQVAKETAEGGFATQALVSYITGEKFLRDDSQTLDLLEVGRRIHESLSVIGQSPVMWGLNLYGPPQFCINPNYSLNNSELRQVLKTAGDAYDQPAQREISDLWKIHYTLPEVWEPRTFVDALGACLKAFGSDGSRRAMLARTYYEATCSRIVGSSEVMLRSEVCAALLAALLPWLHEAECHQLSRDVCDDLVAECCSAQLSVKSIVSEDRLAMLRHPGGGLADLFNHPIRISALMAWTALPLIVYGEAAGPESVASFAACVEELLKAYPACMTVVCEEQAPLIAVAVSMLLLTGNQGLAEEALGYYFSSLTDSRSRIAASSLDGKAALSCLTSMQDRTDESLFEGVANPCEALAVVLRLGHAANLDDVFDPYLWQLDGAAGVLFVTDAWAEFSAERISQGKNSTFEIGRDVFRIAHLSAVDVSSSPSDPVQRLAVVATALLFPDRVPWFLVEEALLRNQLTTVSRKAVEGS</sequence>
<gene>
    <name evidence="1" type="ORF">H2198_010879</name>
</gene>
<organism evidence="1 2">
    <name type="scientific">Neophaeococcomyces mojaviensis</name>
    <dbReference type="NCBI Taxonomy" id="3383035"/>
    <lineage>
        <taxon>Eukaryota</taxon>
        <taxon>Fungi</taxon>
        <taxon>Dikarya</taxon>
        <taxon>Ascomycota</taxon>
        <taxon>Pezizomycotina</taxon>
        <taxon>Eurotiomycetes</taxon>
        <taxon>Chaetothyriomycetidae</taxon>
        <taxon>Chaetothyriales</taxon>
        <taxon>Chaetothyriales incertae sedis</taxon>
        <taxon>Neophaeococcomyces</taxon>
    </lineage>
</organism>
<protein>
    <submittedName>
        <fullName evidence="1">Uncharacterized protein</fullName>
    </submittedName>
</protein>
<reference evidence="1" key="1">
    <citation type="submission" date="2022-10" db="EMBL/GenBank/DDBJ databases">
        <title>Culturing micro-colonial fungi from biological soil crusts in the Mojave desert and describing Neophaeococcomyces mojavensis, and introducing the new genera and species Taxawa tesnikishii.</title>
        <authorList>
            <person name="Kurbessoian T."/>
            <person name="Stajich J.E."/>
        </authorList>
    </citation>
    <scope>NUCLEOTIDE SEQUENCE</scope>
    <source>
        <strain evidence="1">JES_112</strain>
    </source>
</reference>
<evidence type="ECO:0000313" key="1">
    <source>
        <dbReference type="EMBL" id="KAJ9649214.1"/>
    </source>
</evidence>
<accession>A0ACC2ZNS0</accession>
<comment type="caution">
    <text evidence="1">The sequence shown here is derived from an EMBL/GenBank/DDBJ whole genome shotgun (WGS) entry which is preliminary data.</text>
</comment>